<name>A0AAJ5YXQ0_9BASI</name>
<comment type="similarity">
    <text evidence="9">Belongs to the TRAFAC class myosin-kinesin ATPase superfamily. Kinesin family.</text>
</comment>
<dbReference type="GO" id="GO:0090307">
    <property type="term" value="P:mitotic spindle assembly"/>
    <property type="evidence" value="ECO:0007669"/>
    <property type="project" value="UniProtKB-ARBA"/>
</dbReference>
<keyword evidence="5 9" id="KW-0067">ATP-binding</keyword>
<proteinExistence type="inferred from homology"/>
<dbReference type="PRINTS" id="PR00380">
    <property type="entry name" value="KINESINHEAVY"/>
</dbReference>
<feature type="binding site" evidence="9">
    <location>
        <begin position="147"/>
        <end position="154"/>
    </location>
    <ligand>
        <name>ATP</name>
        <dbReference type="ChEBI" id="CHEBI:30616"/>
    </ligand>
</feature>
<dbReference type="PANTHER" id="PTHR47968:SF13">
    <property type="entry name" value="KINESIN-LIKE PROTEIN KIF19 ISOFORM X1"/>
    <property type="match status" value="1"/>
</dbReference>
<dbReference type="FunFam" id="3.40.850.10:FF:000090">
    <property type="entry name" value="Kinesin-like protein"/>
    <property type="match status" value="1"/>
</dbReference>
<dbReference type="InterPro" id="IPR027640">
    <property type="entry name" value="Kinesin-like_fam"/>
</dbReference>
<dbReference type="Pfam" id="PF00225">
    <property type="entry name" value="Kinesin"/>
    <property type="match status" value="1"/>
</dbReference>
<organism evidence="12 13">
    <name type="scientific">Malassezia arunalokei</name>
    <dbReference type="NCBI Taxonomy" id="1514897"/>
    <lineage>
        <taxon>Eukaryota</taxon>
        <taxon>Fungi</taxon>
        <taxon>Dikarya</taxon>
        <taxon>Basidiomycota</taxon>
        <taxon>Ustilaginomycotina</taxon>
        <taxon>Malasseziomycetes</taxon>
        <taxon>Malasseziales</taxon>
        <taxon>Malasseziaceae</taxon>
        <taxon>Malassezia</taxon>
    </lineage>
</organism>
<dbReference type="InterPro" id="IPR056535">
    <property type="entry name" value="TPR_NUP160_M"/>
</dbReference>
<dbReference type="GO" id="GO:0051656">
    <property type="term" value="P:establishment of organelle localization"/>
    <property type="evidence" value="ECO:0007669"/>
    <property type="project" value="UniProtKB-ARBA"/>
</dbReference>
<evidence type="ECO:0000313" key="13">
    <source>
        <dbReference type="Proteomes" id="UP001217582"/>
    </source>
</evidence>
<dbReference type="GO" id="GO:0008574">
    <property type="term" value="F:plus-end-directed microtubule motor activity"/>
    <property type="evidence" value="ECO:0007669"/>
    <property type="project" value="UniProtKB-ARBA"/>
</dbReference>
<dbReference type="GO" id="GO:0061673">
    <property type="term" value="C:mitotic spindle astral microtubule"/>
    <property type="evidence" value="ECO:0007669"/>
    <property type="project" value="UniProtKB-ARBA"/>
</dbReference>
<keyword evidence="7 9" id="KW-0505">Motor protein</keyword>
<keyword evidence="4 9" id="KW-0547">Nucleotide-binding</keyword>
<dbReference type="InterPro" id="IPR036961">
    <property type="entry name" value="Kinesin_motor_dom_sf"/>
</dbReference>
<keyword evidence="3" id="KW-0493">Microtubule</keyword>
<dbReference type="InterPro" id="IPR056536">
    <property type="entry name" value="TPR_NUP160_C"/>
</dbReference>
<feature type="region of interest" description="Disordered" evidence="10">
    <location>
        <begin position="620"/>
        <end position="744"/>
    </location>
</feature>
<feature type="region of interest" description="Disordered" evidence="10">
    <location>
        <begin position="80"/>
        <end position="99"/>
    </location>
</feature>
<sequence>MADSSIQVVVRVRPLNEKEVSLLAPTDTSHAFQGDGGLAASPSKAQNAIAAMRSNYIRNIIAPVDDRVLVFDPIEPDMMRGGESSRTRPSLSHMQFHGNGRRPRDVRYAFDRVFPSSTKQREVYHGTVEPMLAGVLSGFNASVFAYGATGCGKTHTISGTPTDPGLIFLTMQGLYERIEAESSDFETNVRLSYLEIYNETIRDLLSEAPTPAGRGLALREDAASKMSVVGITEHIPESPEQVLEMITEGNKRRTQSPTEANAVSSRSHAVLQVNVMRRPRTADTVEEMYSASLNIIDLAGSERASATSNQGIRMKEGANINRSLLALGSCINALCQSGTRGARSRHIPYRNSKLTRLLKFSLGGNCKTVMIACVSPSSAHYDETHNTLKYANQAKNIQTKVSRNLLHIDRHVAQYVQAIASLRAEVAELKDKLAHAPTESHAERDTQLEQARARLATRAAQAKEHVGSSTYAASFLAHATQQATQARLSAGPPEAEQRILQGLWQKCEAAPEAGPWRVPTVPHDAPPLVAQHGPSAALYDAYHAKYAADVCAHANATAKEALEHLLLDVLSPRMVTLVQYAARATSALQQVCASDPVPTDVEKTLADGLAMLKDLTGADVPTTVRRGPRPSALASPARFHRKSPRRRALRPPPKPAMEKTARAPRASLVPRPSIPRRSDRPAEAASKPRASLQPPLRMPVQAVPRASRESGPHSDPAPRLPASSSSPPTAAKPTAAPHAPSTRRGLFQRQFLARRQEHHDDDDDDDDDDDAFLEQADDELCVSLSASRGPEADDDRGLLTTTTALMLLPHGIASVPLDVLNTGASKARSYAVPCASAAKAAVPATHAPPLTAHASHAATCRVSVLGPRVMALARFLDSTREIEVRILGHADAPVPVRFVFPAPVLPNVGMVEDGASSDLHVLAVTATGYLYRLRVPLTSLVQGHPLPTRWAHEHRVAHFASHETHTEATSVHVVDQALLLVSCADGALVQLAYASEDSAWRESVLRPSAFSFSRLFGRSAAEPVSPVQTLAIATHVSGADTPLALCVCRDRKLRVWNMATETLVRTLDLPGPSEAVWDSTAQPHIQLFYPDDGTYSFYALVYVPTHGACLAAYGIELEESTSWSGGVGDMGLVWTRPCESIALAPDMELRDMAVVRARHEWRVWLLWHAGGAPLLQTTLVDGLRASEEQHVVRGPTEDPWIHVQPFDPYTPLHGPALDAALATHTGSAITALFLERLCEPARFSATTLAAALQAEGVHVAGESLPRIMAAIAATIGAASTDAWLRFMRRVEQIDRAARWPLRLCMLDDVPCVVARHTLGVACARGAGAWLAGLATRLAAAAPHPDRPSARLAGEAASAEYALVLHQLTHVPSEAYAPVVDGGASLLPVATLAIEAYDALGARAPRLVDAHAQHGAPLPISTRMHERVAALMERIGGDGLVQAAERLAALYADDAWLAPAWLAAVTACAHTAHVHARWQGTRSLLVLLSLVTQVPALQSVRATTLRAWRSARTMYTLASTSDHEPTLGLVHRALLRGVPRGAPVDAFCAAILPDAPDTVRVCLEGDEDPVCVYLVARADALRGRFDDACAALVRVHAALPVHAQKLRPLLPFQDITDFAFWTHAASLVEASVSASYACYRHAMHALEAGANVAEADARQVWTHVFQAQLALHMYDAAASTVLSMPFDDLRTTCITTLVTTLCNAYETHTLLRLDLLDWQPHVERTLSFHARHASPLAHPSYFHILYAYHISRGDYKSAAASMYQHARRMCVLAQSAQPDTMRTYAVRQAQSYLVAINALTLLPPTHAWFAHDHADGLDVGRGKHQALRGRVTQYVPTAQGASPPLAIVQLADVRREYDELMTRLELLQTYPELAHAAAPWRAEDALSLFIANDDFDAAWSCAQHLDLPLNGFFEALTQKSVTLERTFHQRKAQYEHLDPALQALYMADEEEADANATFLRHSACTASWPGHAHERAWKYLRLHLEAAKHDDTTAYRRTIAETLVASHAWDLAPAWLSAWFQQHAPDVLLRVWMRHGWLEQALVYCTQLVDASMSALRTGNAQPPSCLPYTLMDSLLAAATAQGVDAQALRTSLEARMKALHK</sequence>
<dbReference type="GO" id="GO:0070462">
    <property type="term" value="P:plus-end specific microtubule depolymerization"/>
    <property type="evidence" value="ECO:0007669"/>
    <property type="project" value="UniProtKB-ARBA"/>
</dbReference>
<evidence type="ECO:0000256" key="10">
    <source>
        <dbReference type="SAM" id="MobiDB-lite"/>
    </source>
</evidence>
<feature type="compositionally biased region" description="Low complexity" evidence="10">
    <location>
        <begin position="720"/>
        <end position="742"/>
    </location>
</feature>
<evidence type="ECO:0000256" key="5">
    <source>
        <dbReference type="ARBA" id="ARBA00022840"/>
    </source>
</evidence>
<accession>A0AAJ5YXQ0</accession>
<dbReference type="Proteomes" id="UP001217582">
    <property type="component" value="Chromosome 2"/>
</dbReference>
<evidence type="ECO:0000259" key="11">
    <source>
        <dbReference type="PROSITE" id="PS50067"/>
    </source>
</evidence>
<dbReference type="GO" id="GO:0005634">
    <property type="term" value="C:nucleus"/>
    <property type="evidence" value="ECO:0007669"/>
    <property type="project" value="UniProtKB-ARBA"/>
</dbReference>
<gene>
    <name evidence="12" type="primary">KIP3</name>
    <name evidence="12" type="ORF">MARU1_000922</name>
</gene>
<dbReference type="InterPro" id="IPR027417">
    <property type="entry name" value="P-loop_NTPase"/>
</dbReference>
<evidence type="ECO:0000256" key="3">
    <source>
        <dbReference type="ARBA" id="ARBA00022701"/>
    </source>
</evidence>
<evidence type="ECO:0000256" key="1">
    <source>
        <dbReference type="ARBA" id="ARBA00004245"/>
    </source>
</evidence>
<evidence type="ECO:0000256" key="4">
    <source>
        <dbReference type="ARBA" id="ARBA00022741"/>
    </source>
</evidence>
<feature type="domain" description="Kinesin motor" evidence="11">
    <location>
        <begin position="5"/>
        <end position="397"/>
    </location>
</feature>
<dbReference type="CDD" id="cd01370">
    <property type="entry name" value="KISc_KIP3_like"/>
    <property type="match status" value="1"/>
</dbReference>
<dbReference type="Pfam" id="PF11715">
    <property type="entry name" value="Beta-prop_Nup120_160"/>
    <property type="match status" value="1"/>
</dbReference>
<comment type="subcellular location">
    <subcellularLocation>
        <location evidence="1">Cytoplasm</location>
        <location evidence="1">Cytoskeleton</location>
    </subcellularLocation>
</comment>
<dbReference type="PROSITE" id="PS50067">
    <property type="entry name" value="KINESIN_MOTOR_2"/>
    <property type="match status" value="1"/>
</dbReference>
<protein>
    <submittedName>
        <fullName evidence="12">Tubulin-dependent ATPase kip3</fullName>
    </submittedName>
</protein>
<evidence type="ECO:0000256" key="6">
    <source>
        <dbReference type="ARBA" id="ARBA00023054"/>
    </source>
</evidence>
<dbReference type="SMART" id="SM00129">
    <property type="entry name" value="KISc"/>
    <property type="match status" value="1"/>
</dbReference>
<dbReference type="GO" id="GO:0035371">
    <property type="term" value="C:microtubule plus-end"/>
    <property type="evidence" value="ECO:0007669"/>
    <property type="project" value="UniProtKB-ARBA"/>
</dbReference>
<dbReference type="Pfam" id="PF23347">
    <property type="entry name" value="TPR_Nup160_C"/>
    <property type="match status" value="1"/>
</dbReference>
<dbReference type="Pfam" id="PF23354">
    <property type="entry name" value="TPR_NUP160_120_M"/>
    <property type="match status" value="1"/>
</dbReference>
<evidence type="ECO:0000256" key="8">
    <source>
        <dbReference type="ARBA" id="ARBA00023212"/>
    </source>
</evidence>
<evidence type="ECO:0000256" key="2">
    <source>
        <dbReference type="ARBA" id="ARBA00022490"/>
    </source>
</evidence>
<dbReference type="GO" id="GO:0005524">
    <property type="term" value="F:ATP binding"/>
    <property type="evidence" value="ECO:0007669"/>
    <property type="project" value="UniProtKB-UniRule"/>
</dbReference>
<keyword evidence="8" id="KW-0206">Cytoskeleton</keyword>
<dbReference type="PROSITE" id="PS00411">
    <property type="entry name" value="KINESIN_MOTOR_1"/>
    <property type="match status" value="1"/>
</dbReference>
<dbReference type="InterPro" id="IPR059141">
    <property type="entry name" value="Beta-prop_Nup120_160"/>
</dbReference>
<evidence type="ECO:0000256" key="9">
    <source>
        <dbReference type="PROSITE-ProRule" id="PRU00283"/>
    </source>
</evidence>
<keyword evidence="2" id="KW-0963">Cytoplasm</keyword>
<keyword evidence="6" id="KW-0175">Coiled coil</keyword>
<dbReference type="InterPro" id="IPR001752">
    <property type="entry name" value="Kinesin_motor_dom"/>
</dbReference>
<evidence type="ECO:0000313" key="12">
    <source>
        <dbReference type="EMBL" id="WFD14911.1"/>
    </source>
</evidence>
<dbReference type="InterPro" id="IPR019821">
    <property type="entry name" value="Kinesin_motor_CS"/>
</dbReference>
<dbReference type="EMBL" id="CP119917">
    <property type="protein sequence ID" value="WFD14911.1"/>
    <property type="molecule type" value="Genomic_DNA"/>
</dbReference>
<reference evidence="12 13" key="1">
    <citation type="submission" date="2023-03" db="EMBL/GenBank/DDBJ databases">
        <title>Mating type loci evolution in Malassezia.</title>
        <authorList>
            <person name="Coelho M.A."/>
        </authorList>
    </citation>
    <scope>NUCLEOTIDE SEQUENCE [LARGE SCALE GENOMIC DNA]</scope>
    <source>
        <strain evidence="12 13">CBS 13387</strain>
    </source>
</reference>
<dbReference type="PANTHER" id="PTHR47968">
    <property type="entry name" value="CENTROMERE PROTEIN E"/>
    <property type="match status" value="1"/>
</dbReference>
<dbReference type="Gene3D" id="3.40.850.10">
    <property type="entry name" value="Kinesin motor domain"/>
    <property type="match status" value="1"/>
</dbReference>
<keyword evidence="13" id="KW-1185">Reference proteome</keyword>
<dbReference type="GO" id="GO:0033047">
    <property type="term" value="P:regulation of mitotic sister chromatid segregation"/>
    <property type="evidence" value="ECO:0007669"/>
    <property type="project" value="UniProtKB-ARBA"/>
</dbReference>
<dbReference type="SUPFAM" id="SSF52540">
    <property type="entry name" value="P-loop containing nucleoside triphosphate hydrolases"/>
    <property type="match status" value="1"/>
</dbReference>
<evidence type="ECO:0000256" key="7">
    <source>
        <dbReference type="ARBA" id="ARBA00023175"/>
    </source>
</evidence>
<dbReference type="GO" id="GO:0008017">
    <property type="term" value="F:microtubule binding"/>
    <property type="evidence" value="ECO:0007669"/>
    <property type="project" value="InterPro"/>
</dbReference>
<dbReference type="GO" id="GO:0010970">
    <property type="term" value="P:transport along microtubule"/>
    <property type="evidence" value="ECO:0007669"/>
    <property type="project" value="UniProtKB-ARBA"/>
</dbReference>
<feature type="compositionally biased region" description="Basic residues" evidence="10">
    <location>
        <begin position="638"/>
        <end position="649"/>
    </location>
</feature>